<sequence length="863" mass="96768">MISPLKDIVVATVLGIGAGMVWNNFKDGELDRISRFYKCFIHRHFYVRVPIVVRVVHFNLVCTPYSALFASFERASRSMRLYVHFEPSDEELAWTKRVNLPPVDDISTCPSVRSVLRCFFTAYNAKFRSKTLPEPGNVDVYVEFHQNASSRRLLESLDESVAEIGSSAGCTDKMLLKSGKTCDFELVVVPKEPQRKVLGPEPPPALKTKFKYLAETIEEDGRDSKLHGVLELAATYMKQRKFRAAREIYTDVVMKKEPLNPEALVALGDILVANGQHEEAVEEYFFKCWKEHGGEECGCKAHAQVAFTSGLKIAECYIELGKFNEAVRILDEMQTFLRVNSGSTGGEFKRKIFFPDTEERLWMEEQMDVLKARALYETKSFDNQENAISLIVHLLPDLAAPTLNLDALFLYAKIAFDRGKKSEALSMALRVLVGKSSDRAVKKVLVSFLNDSGWMERLKNGVPPNGPSAGAAYAFIATILKDLGAVEKAIACFQLAQDCDPQNASYALNHAHALEICCRYAEAYHILTVFFRRNGTLKVGSGGNEAAKLLAGSFVEILDLAKAWYGGHNGKQAPGVLSEIQGYRWCIEWVSGNGGYAKVTPPSSDSLDMEDPKVTPLRLHTVQAKIKASSVLPDAELDLLACFFTIVKILFVNGRLSVLPSLIRVLEPLRLGRELHRTTIRNEQAYYACIAQLLSIENALVMSPPVSPDGCPDAIYICGDSHTLATAWREISPHDEQILLRPALVTGLKHWHLRKESTFYPKLNFWHVVANIPSKSRVIFLFGEIDCREGILEAVEKCKYETIKEGMEHAIGIFMEVLSDIVEKFEFDVYIHPVVPVLDETRSLVISYNKLFQKRVDESSISR</sequence>
<dbReference type="EMBL" id="LNFO01002415">
    <property type="protein sequence ID" value="KUF85803.1"/>
    <property type="molecule type" value="Genomic_DNA"/>
</dbReference>
<reference evidence="1 2" key="1">
    <citation type="submission" date="2015-11" db="EMBL/GenBank/DDBJ databases">
        <title>Genomes and virulence difference between two physiological races of Phytophthora nicotianae.</title>
        <authorList>
            <person name="Liu H."/>
            <person name="Ma X."/>
            <person name="Yu H."/>
            <person name="Fang D."/>
            <person name="Li Y."/>
            <person name="Wang X."/>
            <person name="Wang W."/>
            <person name="Dong Y."/>
            <person name="Xiao B."/>
        </authorList>
    </citation>
    <scope>NUCLEOTIDE SEQUENCE [LARGE SCALE GENOMIC DNA]</scope>
    <source>
        <strain evidence="2">race 0</strain>
    </source>
</reference>
<dbReference type="OrthoDB" id="435413at2759"/>
<comment type="caution">
    <text evidence="1">The sequence shown here is derived from an EMBL/GenBank/DDBJ whole genome shotgun (WGS) entry which is preliminary data.</text>
</comment>
<dbReference type="SUPFAM" id="SSF48452">
    <property type="entry name" value="TPR-like"/>
    <property type="match status" value="1"/>
</dbReference>
<dbReference type="InterPro" id="IPR011990">
    <property type="entry name" value="TPR-like_helical_dom_sf"/>
</dbReference>
<dbReference type="Pfam" id="PF13174">
    <property type="entry name" value="TPR_6"/>
    <property type="match status" value="1"/>
</dbReference>
<accession>A0A0W8CNP2</accession>
<protein>
    <submittedName>
        <fullName evidence="1">Uncharacterized protein</fullName>
    </submittedName>
</protein>
<dbReference type="Proteomes" id="UP000052943">
    <property type="component" value="Unassembled WGS sequence"/>
</dbReference>
<dbReference type="Pfam" id="PF13432">
    <property type="entry name" value="TPR_16"/>
    <property type="match status" value="1"/>
</dbReference>
<proteinExistence type="predicted"/>
<name>A0A0W8CNP2_PHYNI</name>
<organism evidence="1 2">
    <name type="scientific">Phytophthora nicotianae</name>
    <name type="common">Potato buckeye rot agent</name>
    <name type="synonym">Phytophthora parasitica</name>
    <dbReference type="NCBI Taxonomy" id="4792"/>
    <lineage>
        <taxon>Eukaryota</taxon>
        <taxon>Sar</taxon>
        <taxon>Stramenopiles</taxon>
        <taxon>Oomycota</taxon>
        <taxon>Peronosporomycetes</taxon>
        <taxon>Peronosporales</taxon>
        <taxon>Peronosporaceae</taxon>
        <taxon>Phytophthora</taxon>
    </lineage>
</organism>
<dbReference type="Gene3D" id="1.25.40.10">
    <property type="entry name" value="Tetratricopeptide repeat domain"/>
    <property type="match status" value="2"/>
</dbReference>
<evidence type="ECO:0000313" key="2">
    <source>
        <dbReference type="Proteomes" id="UP000052943"/>
    </source>
</evidence>
<evidence type="ECO:0000313" key="1">
    <source>
        <dbReference type="EMBL" id="KUF85803.1"/>
    </source>
</evidence>
<gene>
    <name evidence="1" type="ORF">AM587_10011964</name>
</gene>
<dbReference type="Pfam" id="PF13181">
    <property type="entry name" value="TPR_8"/>
    <property type="match status" value="1"/>
</dbReference>
<dbReference type="InterPro" id="IPR019734">
    <property type="entry name" value="TPR_rpt"/>
</dbReference>
<dbReference type="AlphaFoldDB" id="A0A0W8CNP2"/>